<sequence length="36" mass="4136">MFFSSLTLMRPVSRALNAASTKHMFTNWKHHPAFTA</sequence>
<dbReference type="KEGG" id="sdz:Asd1617_01274"/>
<dbReference type="HOGENOM" id="CLU_220486_0_0_6"/>
<evidence type="ECO:0000313" key="2">
    <source>
        <dbReference type="Proteomes" id="UP000031647"/>
    </source>
</evidence>
<gene>
    <name evidence="1" type="ORF">Asd1617_01274</name>
</gene>
<dbReference type="Proteomes" id="UP000031647">
    <property type="component" value="Chromosome"/>
</dbReference>
<proteinExistence type="predicted"/>
<accession>A0A0A6ZR61</accession>
<evidence type="ECO:0000313" key="1">
    <source>
        <dbReference type="EMBL" id="AHA64101.1"/>
    </source>
</evidence>
<protein>
    <submittedName>
        <fullName evidence="1">Uncharacterized protein</fullName>
    </submittedName>
</protein>
<reference evidence="1 2" key="1">
    <citation type="submission" date="2013-09" db="EMBL/GenBank/DDBJ databases">
        <title>Comparative genomics of Sd1617 to representative strains in evaluating its pathogenesis.</title>
        <authorList>
            <person name="Aksomboon Vongsawan A."/>
            <person name="Kapatral V."/>
            <person name="Vaisvil B."/>
            <person name="Serichantalergs O."/>
            <person name="Hale T.L."/>
            <person name="Mason C.J."/>
        </authorList>
    </citation>
    <scope>NUCLEOTIDE SEQUENCE [LARGE SCALE GENOMIC DNA]</scope>
    <source>
        <strain evidence="1 2">1617</strain>
    </source>
</reference>
<dbReference type="EMBL" id="CP006736">
    <property type="protein sequence ID" value="AHA64101.1"/>
    <property type="molecule type" value="Genomic_DNA"/>
</dbReference>
<organism evidence="1 2">
    <name type="scientific">Shigella dysenteriae 1617</name>
    <dbReference type="NCBI Taxonomy" id="754093"/>
    <lineage>
        <taxon>Bacteria</taxon>
        <taxon>Pseudomonadati</taxon>
        <taxon>Pseudomonadota</taxon>
        <taxon>Gammaproteobacteria</taxon>
        <taxon>Enterobacterales</taxon>
        <taxon>Enterobacteriaceae</taxon>
        <taxon>Shigella</taxon>
    </lineage>
</organism>
<name>A0A0A6ZR61_SHIDY</name>
<dbReference type="AlphaFoldDB" id="A0A0A6ZR61"/>